<proteinExistence type="predicted"/>
<evidence type="ECO:0008006" key="3">
    <source>
        <dbReference type="Google" id="ProtNLM"/>
    </source>
</evidence>
<dbReference type="SUPFAM" id="SSF54427">
    <property type="entry name" value="NTF2-like"/>
    <property type="match status" value="1"/>
</dbReference>
<protein>
    <recommendedName>
        <fullName evidence="3">SnoaL-like domain-containing protein</fullName>
    </recommendedName>
</protein>
<sequence>MSAESFQAAHEGFINAVKARDHAAVAELVSPAVKIFYRGEAKEEGVTSLLDILRQQATKVGANIKLVDTKELAQDEAVQVTTNDGVSDTNIVSTYYYSNKHGKWLLEKLDTEYDWNL</sequence>
<accession>A0ABR0SGW0</accession>
<reference evidence="1 2" key="1">
    <citation type="submission" date="2024-01" db="EMBL/GenBank/DDBJ databases">
        <title>Complete genome of Cladobotryum mycophilum ATHUM6906.</title>
        <authorList>
            <person name="Christinaki A.C."/>
            <person name="Myridakis A.I."/>
            <person name="Kouvelis V.N."/>
        </authorList>
    </citation>
    <scope>NUCLEOTIDE SEQUENCE [LARGE SCALE GENOMIC DNA]</scope>
    <source>
        <strain evidence="1 2">ATHUM6906</strain>
    </source>
</reference>
<name>A0ABR0SGW0_9HYPO</name>
<dbReference type="Proteomes" id="UP001338125">
    <property type="component" value="Unassembled WGS sequence"/>
</dbReference>
<keyword evidence="2" id="KW-1185">Reference proteome</keyword>
<comment type="caution">
    <text evidence="1">The sequence shown here is derived from an EMBL/GenBank/DDBJ whole genome shotgun (WGS) entry which is preliminary data.</text>
</comment>
<organism evidence="1 2">
    <name type="scientific">Cladobotryum mycophilum</name>
    <dbReference type="NCBI Taxonomy" id="491253"/>
    <lineage>
        <taxon>Eukaryota</taxon>
        <taxon>Fungi</taxon>
        <taxon>Dikarya</taxon>
        <taxon>Ascomycota</taxon>
        <taxon>Pezizomycotina</taxon>
        <taxon>Sordariomycetes</taxon>
        <taxon>Hypocreomycetidae</taxon>
        <taxon>Hypocreales</taxon>
        <taxon>Hypocreaceae</taxon>
        <taxon>Cladobotryum</taxon>
    </lineage>
</organism>
<evidence type="ECO:0000313" key="1">
    <source>
        <dbReference type="EMBL" id="KAK5991419.1"/>
    </source>
</evidence>
<dbReference type="EMBL" id="JAVFKD010000014">
    <property type="protein sequence ID" value="KAK5991419.1"/>
    <property type="molecule type" value="Genomic_DNA"/>
</dbReference>
<evidence type="ECO:0000313" key="2">
    <source>
        <dbReference type="Proteomes" id="UP001338125"/>
    </source>
</evidence>
<dbReference type="InterPro" id="IPR032710">
    <property type="entry name" value="NTF2-like_dom_sf"/>
</dbReference>
<gene>
    <name evidence="1" type="ORF">PT974_09701</name>
</gene>